<dbReference type="GO" id="GO:0005615">
    <property type="term" value="C:extracellular space"/>
    <property type="evidence" value="ECO:0007669"/>
    <property type="project" value="TreeGrafter"/>
</dbReference>
<protein>
    <recommendedName>
        <fullName evidence="1">Aminopeptidase N-like N-terminal domain-containing protein</fullName>
    </recommendedName>
</protein>
<dbReference type="PANTHER" id="PTHR11533">
    <property type="entry name" value="PROTEASE M1 ZINC METALLOPROTEASE"/>
    <property type="match status" value="1"/>
</dbReference>
<evidence type="ECO:0000313" key="2">
    <source>
        <dbReference type="EMBL" id="KAJ9590172.1"/>
    </source>
</evidence>
<dbReference type="PANTHER" id="PTHR11533:SF18">
    <property type="entry name" value="FI02158P"/>
    <property type="match status" value="1"/>
</dbReference>
<dbReference type="InterPro" id="IPR045357">
    <property type="entry name" value="Aminopeptidase_N-like_N"/>
</dbReference>
<dbReference type="Gene3D" id="2.60.40.1730">
    <property type="entry name" value="tricorn interacting facor f3 domain"/>
    <property type="match status" value="1"/>
</dbReference>
<keyword evidence="3" id="KW-1185">Reference proteome</keyword>
<evidence type="ECO:0000313" key="3">
    <source>
        <dbReference type="Proteomes" id="UP001233999"/>
    </source>
</evidence>
<accession>A0AAD8EHW4</accession>
<reference evidence="2" key="1">
    <citation type="journal article" date="2023" name="IScience">
        <title>Live-bearing cockroach genome reveals convergent evolutionary mechanisms linked to viviparity in insects and beyond.</title>
        <authorList>
            <person name="Fouks B."/>
            <person name="Harrison M.C."/>
            <person name="Mikhailova A.A."/>
            <person name="Marchal E."/>
            <person name="English S."/>
            <person name="Carruthers M."/>
            <person name="Jennings E.C."/>
            <person name="Chiamaka E.L."/>
            <person name="Frigard R.A."/>
            <person name="Pippel M."/>
            <person name="Attardo G.M."/>
            <person name="Benoit J.B."/>
            <person name="Bornberg-Bauer E."/>
            <person name="Tobe S.S."/>
        </authorList>
    </citation>
    <scope>NUCLEOTIDE SEQUENCE</scope>
    <source>
        <strain evidence="2">Stay&amp;Tobe</strain>
    </source>
</reference>
<dbReference type="SUPFAM" id="SSF63737">
    <property type="entry name" value="Leukotriene A4 hydrolase N-terminal domain"/>
    <property type="match status" value="1"/>
</dbReference>
<dbReference type="Gene3D" id="1.10.390.10">
    <property type="entry name" value="Neutral Protease Domain 2"/>
    <property type="match status" value="1"/>
</dbReference>
<reference evidence="2" key="2">
    <citation type="submission" date="2023-05" db="EMBL/GenBank/DDBJ databases">
        <authorList>
            <person name="Fouks B."/>
        </authorList>
    </citation>
    <scope>NUCLEOTIDE SEQUENCE</scope>
    <source>
        <strain evidence="2">Stay&amp;Tobe</strain>
        <tissue evidence="2">Testes</tissue>
    </source>
</reference>
<proteinExistence type="predicted"/>
<dbReference type="AlphaFoldDB" id="A0AAD8EHW4"/>
<evidence type="ECO:0000259" key="1">
    <source>
        <dbReference type="Pfam" id="PF17900"/>
    </source>
</evidence>
<dbReference type="GO" id="GO:0016020">
    <property type="term" value="C:membrane"/>
    <property type="evidence" value="ECO:0007669"/>
    <property type="project" value="TreeGrafter"/>
</dbReference>
<name>A0AAD8EHW4_DIPPU</name>
<dbReference type="Proteomes" id="UP001233999">
    <property type="component" value="Unassembled WGS sequence"/>
</dbReference>
<dbReference type="InterPro" id="IPR050344">
    <property type="entry name" value="Peptidase_M1_aminopeptidases"/>
</dbReference>
<dbReference type="GO" id="GO:0005737">
    <property type="term" value="C:cytoplasm"/>
    <property type="evidence" value="ECO:0007669"/>
    <property type="project" value="TreeGrafter"/>
</dbReference>
<sequence length="503" mass="57983">MLLDLSHFLKVKAEYVKDDLPFHVLPTRYVLRLKPLPADDMYIGYVKMSILCLSNTSSIVLHADTALTVPLLGITVREPITYRNEIPAIIPITSLRRQTQTSHLIITLEKQLVEWTTYELKIHFNGKLTSPEEGDFFKGKYIDETSGKKKWYIGTKLRPGTAKKMFPCFDGTDYKASFSISIARANDSKATILTNTKRKSITKMRGTHDWVWEHFDITPRMLPSSIGIAIFEFDEVVSGNAHGVDICMYGDKDLSLEMDSLLRDFMKLWGFLTDYLDRSLPMDKIDIIILPNFVLDSHANSWGLIFSSDYLIPNDWSVLHGLLDQWFHHFVSPQNYHSPLQNALHKFLLWESGLMSWKPSERLSGLLDDYTTSKMSIEPYEWFLRMLNYSLSAETLRLGLQNFVGDSQVFSTYTDSLLWYILTDVSHNQSTLDSSVSLKDVAYSWVGLDSAPIEETEILDSEEFSWTKADQEHTLTEEYQRIDHIPIVTIQRNYEYNMASIEQ</sequence>
<organism evidence="2 3">
    <name type="scientific">Diploptera punctata</name>
    <name type="common">Pacific beetle cockroach</name>
    <dbReference type="NCBI Taxonomy" id="6984"/>
    <lineage>
        <taxon>Eukaryota</taxon>
        <taxon>Metazoa</taxon>
        <taxon>Ecdysozoa</taxon>
        <taxon>Arthropoda</taxon>
        <taxon>Hexapoda</taxon>
        <taxon>Insecta</taxon>
        <taxon>Pterygota</taxon>
        <taxon>Neoptera</taxon>
        <taxon>Polyneoptera</taxon>
        <taxon>Dictyoptera</taxon>
        <taxon>Blattodea</taxon>
        <taxon>Blaberoidea</taxon>
        <taxon>Blaberidae</taxon>
        <taxon>Diplopterinae</taxon>
        <taxon>Diploptera</taxon>
    </lineage>
</organism>
<dbReference type="SUPFAM" id="SSF55486">
    <property type="entry name" value="Metalloproteases ('zincins'), catalytic domain"/>
    <property type="match status" value="1"/>
</dbReference>
<dbReference type="EMBL" id="JASPKZ010004552">
    <property type="protein sequence ID" value="KAJ9590172.1"/>
    <property type="molecule type" value="Genomic_DNA"/>
</dbReference>
<dbReference type="InterPro" id="IPR027268">
    <property type="entry name" value="Peptidase_M4/M1_CTD_sf"/>
</dbReference>
<feature type="domain" description="Aminopeptidase N-like N-terminal" evidence="1">
    <location>
        <begin position="26"/>
        <end position="221"/>
    </location>
</feature>
<dbReference type="InterPro" id="IPR042097">
    <property type="entry name" value="Aminopeptidase_N-like_N_sf"/>
</dbReference>
<gene>
    <name evidence="2" type="ORF">L9F63_016711</name>
</gene>
<comment type="caution">
    <text evidence="2">The sequence shown here is derived from an EMBL/GenBank/DDBJ whole genome shotgun (WGS) entry which is preliminary data.</text>
</comment>
<dbReference type="Pfam" id="PF17900">
    <property type="entry name" value="Peptidase_M1_N"/>
    <property type="match status" value="1"/>
</dbReference>
<feature type="non-terminal residue" evidence="2">
    <location>
        <position position="503"/>
    </location>
</feature>